<dbReference type="InterPro" id="IPR016923">
    <property type="entry name" value="UCP029509"/>
</dbReference>
<dbReference type="PIRSF" id="PIRSF029509">
    <property type="entry name" value="UCP029509"/>
    <property type="match status" value="1"/>
</dbReference>
<feature type="transmembrane region" description="Helical" evidence="1">
    <location>
        <begin position="109"/>
        <end position="135"/>
    </location>
</feature>
<reference evidence="3 4" key="1">
    <citation type="submission" date="2020-04" db="EMBL/GenBank/DDBJ databases">
        <title>Massilia sp. nov., a cold adapted bacteria isolated from Arctic soil.</title>
        <authorList>
            <person name="Son J."/>
            <person name="Ka J.-O."/>
        </authorList>
    </citation>
    <scope>NUCLEOTIDE SEQUENCE [LARGE SCALE GENOMIC DNA]</scope>
    <source>
        <strain evidence="3 4">ML15P13</strain>
    </source>
</reference>
<feature type="transmembrane region" description="Helical" evidence="1">
    <location>
        <begin position="53"/>
        <end position="72"/>
    </location>
</feature>
<dbReference type="AlphaFoldDB" id="A0A7Y2JXT4"/>
<gene>
    <name evidence="3" type="ORF">HGB41_04905</name>
</gene>
<dbReference type="EMBL" id="JABAIV010000001">
    <property type="protein sequence ID" value="NNG22338.1"/>
    <property type="molecule type" value="Genomic_DNA"/>
</dbReference>
<feature type="transmembrane region" description="Helical" evidence="1">
    <location>
        <begin position="20"/>
        <end position="41"/>
    </location>
</feature>
<name>A0A7Y2JXT4_9BURK</name>
<evidence type="ECO:0000313" key="3">
    <source>
        <dbReference type="EMBL" id="NNG22338.1"/>
    </source>
</evidence>
<keyword evidence="1" id="KW-0812">Transmembrane</keyword>
<dbReference type="RefSeq" id="WP_171081598.1">
    <property type="nucleotide sequence ID" value="NZ_JABAIV010000001.1"/>
</dbReference>
<organism evidence="3 4">
    <name type="scientific">Telluria aromaticivorans</name>
    <dbReference type="NCBI Taxonomy" id="2725995"/>
    <lineage>
        <taxon>Bacteria</taxon>
        <taxon>Pseudomonadati</taxon>
        <taxon>Pseudomonadota</taxon>
        <taxon>Betaproteobacteria</taxon>
        <taxon>Burkholderiales</taxon>
        <taxon>Oxalobacteraceae</taxon>
        <taxon>Telluria group</taxon>
        <taxon>Telluria</taxon>
    </lineage>
</organism>
<dbReference type="InterPro" id="IPR019251">
    <property type="entry name" value="DUF2231_TM"/>
</dbReference>
<proteinExistence type="predicted"/>
<evidence type="ECO:0000313" key="4">
    <source>
        <dbReference type="Proteomes" id="UP000533905"/>
    </source>
</evidence>
<feature type="domain" description="DUF2231" evidence="2">
    <location>
        <begin position="17"/>
        <end position="136"/>
    </location>
</feature>
<keyword evidence="1" id="KW-0472">Membrane</keyword>
<evidence type="ECO:0000256" key="1">
    <source>
        <dbReference type="SAM" id="Phobius"/>
    </source>
</evidence>
<keyword evidence="1" id="KW-1133">Transmembrane helix</keyword>
<dbReference type="Pfam" id="PF09990">
    <property type="entry name" value="DUF2231"/>
    <property type="match status" value="1"/>
</dbReference>
<keyword evidence="4" id="KW-1185">Reference proteome</keyword>
<comment type="caution">
    <text evidence="3">The sequence shown here is derived from an EMBL/GenBank/DDBJ whole genome shotgun (WGS) entry which is preliminary data.</text>
</comment>
<accession>A0A7Y2JXT4</accession>
<dbReference type="Proteomes" id="UP000533905">
    <property type="component" value="Unassembled WGS sequence"/>
</dbReference>
<evidence type="ECO:0000259" key="2">
    <source>
        <dbReference type="Pfam" id="PF09990"/>
    </source>
</evidence>
<sequence length="143" mass="15080">MPSVASATPAYRSSPGPLHAILLGGSVSLFLGAMLSDIAYYQTHQIQWSNFASWLNAAGMVFCGVALAFALVNLLRARQKGGQPLTYFVVLLAAFVLGLFTAFQHAKDAWAIMPAALVMSIIVLILILAAAWIGLSARTGGAE</sequence>
<protein>
    <recommendedName>
        <fullName evidence="2">DUF2231 domain-containing protein</fullName>
    </recommendedName>
</protein>
<feature type="transmembrane region" description="Helical" evidence="1">
    <location>
        <begin position="84"/>
        <end position="103"/>
    </location>
</feature>